<evidence type="ECO:0000313" key="3">
    <source>
        <dbReference type="Proteomes" id="UP001066276"/>
    </source>
</evidence>
<sequence>MSALPPPHETRTKQEASDVLTAGIFAALFAAPLLLCSVPAVSAAWGESNVVGLYRHSALQHSLDDISVSPVGSGIDVASAWAPLPSLHLISQTIMAQHKQTQGDNKKARIATKQLQVAVSKIAKTCLEIGEQIAMIESQANVLETELGQWYNKLPCMTLNSLIFSGKKRILKIGNAVTIWAFWRYKKEKNGRTQGPS</sequence>
<evidence type="ECO:0000313" key="2">
    <source>
        <dbReference type="EMBL" id="KAJ1098981.1"/>
    </source>
</evidence>
<comment type="caution">
    <text evidence="2">The sequence shown here is derived from an EMBL/GenBank/DDBJ whole genome shotgun (WGS) entry which is preliminary data.</text>
</comment>
<dbReference type="Proteomes" id="UP001066276">
    <property type="component" value="Chromosome 10"/>
</dbReference>
<reference evidence="2" key="1">
    <citation type="journal article" date="2022" name="bioRxiv">
        <title>Sequencing and chromosome-scale assembly of the giantPleurodeles waltlgenome.</title>
        <authorList>
            <person name="Brown T."/>
            <person name="Elewa A."/>
            <person name="Iarovenko S."/>
            <person name="Subramanian E."/>
            <person name="Araus A.J."/>
            <person name="Petzold A."/>
            <person name="Susuki M."/>
            <person name="Suzuki K.-i.T."/>
            <person name="Hayashi T."/>
            <person name="Toyoda A."/>
            <person name="Oliveira C."/>
            <person name="Osipova E."/>
            <person name="Leigh N.D."/>
            <person name="Simon A."/>
            <person name="Yun M.H."/>
        </authorList>
    </citation>
    <scope>NUCLEOTIDE SEQUENCE</scope>
    <source>
        <strain evidence="2">20211129_DDA</strain>
        <tissue evidence="2">Liver</tissue>
    </source>
</reference>
<proteinExistence type="predicted"/>
<dbReference type="AlphaFoldDB" id="A0AAV7M6J1"/>
<evidence type="ECO:0000256" key="1">
    <source>
        <dbReference type="SAM" id="Phobius"/>
    </source>
</evidence>
<feature type="transmembrane region" description="Helical" evidence="1">
    <location>
        <begin position="20"/>
        <end position="45"/>
    </location>
</feature>
<accession>A0AAV7M6J1</accession>
<gene>
    <name evidence="2" type="ORF">NDU88_004086</name>
</gene>
<keyword evidence="3" id="KW-1185">Reference proteome</keyword>
<keyword evidence="1" id="KW-0472">Membrane</keyword>
<protein>
    <submittedName>
        <fullName evidence="2">Uncharacterized protein</fullName>
    </submittedName>
</protein>
<dbReference type="EMBL" id="JANPWB010000014">
    <property type="protein sequence ID" value="KAJ1098981.1"/>
    <property type="molecule type" value="Genomic_DNA"/>
</dbReference>
<keyword evidence="1" id="KW-1133">Transmembrane helix</keyword>
<keyword evidence="1" id="KW-0812">Transmembrane</keyword>
<organism evidence="2 3">
    <name type="scientific">Pleurodeles waltl</name>
    <name type="common">Iberian ribbed newt</name>
    <dbReference type="NCBI Taxonomy" id="8319"/>
    <lineage>
        <taxon>Eukaryota</taxon>
        <taxon>Metazoa</taxon>
        <taxon>Chordata</taxon>
        <taxon>Craniata</taxon>
        <taxon>Vertebrata</taxon>
        <taxon>Euteleostomi</taxon>
        <taxon>Amphibia</taxon>
        <taxon>Batrachia</taxon>
        <taxon>Caudata</taxon>
        <taxon>Salamandroidea</taxon>
        <taxon>Salamandridae</taxon>
        <taxon>Pleurodelinae</taxon>
        <taxon>Pleurodeles</taxon>
    </lineage>
</organism>
<name>A0AAV7M6J1_PLEWA</name>